<dbReference type="CDD" id="cd08187">
    <property type="entry name" value="BDH"/>
    <property type="match status" value="1"/>
</dbReference>
<dbReference type="Pfam" id="PF25137">
    <property type="entry name" value="ADH_Fe_C"/>
    <property type="match status" value="1"/>
</dbReference>
<evidence type="ECO:0000259" key="3">
    <source>
        <dbReference type="Pfam" id="PF25137"/>
    </source>
</evidence>
<evidence type="ECO:0000313" key="4">
    <source>
        <dbReference type="EMBL" id="MSU08628.1"/>
    </source>
</evidence>
<dbReference type="GO" id="GO:0005829">
    <property type="term" value="C:cytosol"/>
    <property type="evidence" value="ECO:0007669"/>
    <property type="project" value="TreeGrafter"/>
</dbReference>
<protein>
    <submittedName>
        <fullName evidence="4">Iron-containing alcohol dehydrogenase</fullName>
    </submittedName>
</protein>
<dbReference type="Pfam" id="PF00465">
    <property type="entry name" value="Fe-ADH"/>
    <property type="match status" value="1"/>
</dbReference>
<dbReference type="RefSeq" id="WP_154406791.1">
    <property type="nucleotide sequence ID" value="NZ_JAQXJM010000085.1"/>
</dbReference>
<dbReference type="GeneID" id="96778559"/>
<organism evidence="4 5">
    <name type="scientific">Anaerovibrio slackiae</name>
    <dbReference type="NCBI Taxonomy" id="2652309"/>
    <lineage>
        <taxon>Bacteria</taxon>
        <taxon>Bacillati</taxon>
        <taxon>Bacillota</taxon>
        <taxon>Negativicutes</taxon>
        <taxon>Selenomonadales</taxon>
        <taxon>Selenomonadaceae</taxon>
        <taxon>Anaerovibrio</taxon>
    </lineage>
</organism>
<keyword evidence="5" id="KW-1185">Reference proteome</keyword>
<dbReference type="Proteomes" id="UP000433181">
    <property type="component" value="Unassembled WGS sequence"/>
</dbReference>
<dbReference type="GO" id="GO:0008106">
    <property type="term" value="F:alcohol dehydrogenase (NADP+) activity"/>
    <property type="evidence" value="ECO:0007669"/>
    <property type="project" value="TreeGrafter"/>
</dbReference>
<name>A0A6I2UAS7_9FIRM</name>
<dbReference type="FunFam" id="3.40.50.1970:FF:000003">
    <property type="entry name" value="Alcohol dehydrogenase, iron-containing"/>
    <property type="match status" value="1"/>
</dbReference>
<gene>
    <name evidence="4" type="ORF">FYJ84_06475</name>
</gene>
<dbReference type="SUPFAM" id="SSF56796">
    <property type="entry name" value="Dehydroquinate synthase-like"/>
    <property type="match status" value="1"/>
</dbReference>
<keyword evidence="1" id="KW-0560">Oxidoreductase</keyword>
<evidence type="ECO:0000313" key="5">
    <source>
        <dbReference type="Proteomes" id="UP000433181"/>
    </source>
</evidence>
<dbReference type="PANTHER" id="PTHR43633:SF1">
    <property type="entry name" value="ALCOHOL DEHYDROGENASE YQHD"/>
    <property type="match status" value="1"/>
</dbReference>
<evidence type="ECO:0000256" key="1">
    <source>
        <dbReference type="ARBA" id="ARBA00023002"/>
    </source>
</evidence>
<comment type="caution">
    <text evidence="4">The sequence shown here is derived from an EMBL/GenBank/DDBJ whole genome shotgun (WGS) entry which is preliminary data.</text>
</comment>
<evidence type="ECO:0000259" key="2">
    <source>
        <dbReference type="Pfam" id="PF00465"/>
    </source>
</evidence>
<reference evidence="4 5" key="1">
    <citation type="submission" date="2019-08" db="EMBL/GenBank/DDBJ databases">
        <title>In-depth cultivation of the pig gut microbiome towards novel bacterial diversity and tailored functional studies.</title>
        <authorList>
            <person name="Wylensek D."/>
            <person name="Hitch T.C.A."/>
            <person name="Clavel T."/>
        </authorList>
    </citation>
    <scope>NUCLEOTIDE SEQUENCE [LARGE SCALE GENOMIC DNA]</scope>
    <source>
        <strain evidence="4 5">WCA-693-APC-5D-A</strain>
    </source>
</reference>
<sequence length="394" mass="43166">MQSFEYYSPTEIIFGKGAEEKTAEKVKKHGGSRVFIVYGGGSVVKSGLLARLQNQLEAAGIPYDSIGGVQPNPLMSLARKGIQQALEFKADFILAVGGGSVIDTSKAIAHGIADPEVDIWEYWSGKRPITKTTPVGVVLTISAAGSETSNSAVLTNDEIGKKCGTNTDLNRPRFAIMNPELTYTLPPYQIACGTADIIMHTLERYMTHTEGNNFTDRVAEELIKNVMKFGKKALANRKDYEAMSELMWCGSVSHTGFTGLGRVMDFAAHKLGHELGGKFNITHGASLTIMWPAWARHVYMDKPERFAQFAERVCGVNSGTVEERARAGIRTMEEFFKNDLGLPTCFSESEIGVQDESVLEYLADMCTGGGKNKVANFRPLDRENCLAIYRAANH</sequence>
<feature type="domain" description="Fe-containing alcohol dehydrogenase-like C-terminal" evidence="3">
    <location>
        <begin position="192"/>
        <end position="392"/>
    </location>
</feature>
<proteinExistence type="predicted"/>
<dbReference type="GO" id="GO:1990362">
    <property type="term" value="F:butanol dehydrogenase (NAD+) activity"/>
    <property type="evidence" value="ECO:0007669"/>
    <property type="project" value="InterPro"/>
</dbReference>
<dbReference type="InterPro" id="IPR001670">
    <property type="entry name" value="ADH_Fe/GldA"/>
</dbReference>
<dbReference type="Gene3D" id="3.40.50.1970">
    <property type="match status" value="1"/>
</dbReference>
<feature type="domain" description="Alcohol dehydrogenase iron-type/glycerol dehydrogenase GldA" evidence="2">
    <location>
        <begin position="9"/>
        <end position="179"/>
    </location>
</feature>
<dbReference type="InterPro" id="IPR044731">
    <property type="entry name" value="BDH-like"/>
</dbReference>
<dbReference type="AlphaFoldDB" id="A0A6I2UAS7"/>
<dbReference type="GO" id="GO:0046872">
    <property type="term" value="F:metal ion binding"/>
    <property type="evidence" value="ECO:0007669"/>
    <property type="project" value="InterPro"/>
</dbReference>
<dbReference type="Gene3D" id="1.20.1090.10">
    <property type="entry name" value="Dehydroquinate synthase-like - alpha domain"/>
    <property type="match status" value="1"/>
</dbReference>
<dbReference type="InterPro" id="IPR056798">
    <property type="entry name" value="ADH_Fe_C"/>
</dbReference>
<dbReference type="PANTHER" id="PTHR43633">
    <property type="entry name" value="ALCOHOL DEHYDROGENASE YQHD"/>
    <property type="match status" value="1"/>
</dbReference>
<accession>A0A6I2UAS7</accession>
<dbReference type="GO" id="GO:1990002">
    <property type="term" value="F:methylglyoxal reductase (NADPH) (acetol producing) activity"/>
    <property type="evidence" value="ECO:0007669"/>
    <property type="project" value="TreeGrafter"/>
</dbReference>
<dbReference type="EMBL" id="VUNR01000010">
    <property type="protein sequence ID" value="MSU08628.1"/>
    <property type="molecule type" value="Genomic_DNA"/>
</dbReference>